<dbReference type="AlphaFoldDB" id="A0A136LY75"/>
<accession>A0A136LY75</accession>
<sequence length="325" mass="37152">MRVFCLLLQVPYNRCMSGPEHPDNKARRMVTKLARRILSQDNAVDMGTHSRKVLKHALMQAVAHEAVNPDPQEVRTRPWLFQDVLMHALARLHRPHRAESGLLSQREKPVVVRDYSDTVASVLGHHRDLVYAHYISRPDSLPGRYMRSYYMDENIRGNHDSFDDATTRGKNSARRHIAAVVNHAVLSHAECSNRELSDLLTFSYGTIISPFMEINQDLFGRLLRPEVDMYVDVPRDGQMIPSLNPAVVYERQVKAKGRVKTLLMPDWEAIFNLEVESGRFRSLGTFMIRASEVENSDVTAGCPFHELVSDIYPEIVHAVTGWQRT</sequence>
<proteinExistence type="predicted"/>
<name>A0A136LY75_9BACT</name>
<dbReference type="STRING" id="1617426.TR69_WS6001000553"/>
<dbReference type="EMBL" id="JYNZ01000003">
    <property type="protein sequence ID" value="KXK26547.1"/>
    <property type="molecule type" value="Genomic_DNA"/>
</dbReference>
<evidence type="ECO:0000313" key="1">
    <source>
        <dbReference type="EMBL" id="KXK26547.1"/>
    </source>
</evidence>
<protein>
    <submittedName>
        <fullName evidence="1">Uncharacterized protein</fullName>
    </submittedName>
</protein>
<organism evidence="1 2">
    <name type="scientific">candidate division WS6 bacterium OLB20</name>
    <dbReference type="NCBI Taxonomy" id="1617426"/>
    <lineage>
        <taxon>Bacteria</taxon>
        <taxon>Candidatus Dojkabacteria</taxon>
    </lineage>
</organism>
<dbReference type="Proteomes" id="UP000070457">
    <property type="component" value="Unassembled WGS sequence"/>
</dbReference>
<evidence type="ECO:0000313" key="2">
    <source>
        <dbReference type="Proteomes" id="UP000070457"/>
    </source>
</evidence>
<comment type="caution">
    <text evidence="1">The sequence shown here is derived from an EMBL/GenBank/DDBJ whole genome shotgun (WGS) entry which is preliminary data.</text>
</comment>
<gene>
    <name evidence="1" type="ORF">TR69_WS6001000553</name>
</gene>
<reference evidence="1 2" key="1">
    <citation type="submission" date="2015-02" db="EMBL/GenBank/DDBJ databases">
        <title>Improved understanding of the partial-nitritation anammox process through 23 genomes representing the majority of the microbial community.</title>
        <authorList>
            <person name="Speth D.R."/>
            <person name="In T Zandt M."/>
            <person name="Guerrero Cruz S."/>
            <person name="Jetten M.S."/>
            <person name="Dutilh B.E."/>
        </authorList>
    </citation>
    <scope>NUCLEOTIDE SEQUENCE [LARGE SCALE GENOMIC DNA]</scope>
    <source>
        <strain evidence="1">OLB20</strain>
    </source>
</reference>